<evidence type="ECO:0000256" key="2">
    <source>
        <dbReference type="ARBA" id="ARBA00022723"/>
    </source>
</evidence>
<reference evidence="4 5" key="1">
    <citation type="submission" date="2024-03" db="EMBL/GenBank/DDBJ databases">
        <title>Human intestinal bacterial collection.</title>
        <authorList>
            <person name="Pauvert C."/>
            <person name="Hitch T.C.A."/>
            <person name="Clavel T."/>
        </authorList>
    </citation>
    <scope>NUCLEOTIDE SEQUENCE [LARGE SCALE GENOMIC DNA]</scope>
    <source>
        <strain evidence="4 5">CLA-JM-H44</strain>
    </source>
</reference>
<dbReference type="EMBL" id="JBBMFD010000043">
    <property type="protein sequence ID" value="MEQ2441772.1"/>
    <property type="molecule type" value="Genomic_DNA"/>
</dbReference>
<dbReference type="CDD" id="cd00371">
    <property type="entry name" value="HMA"/>
    <property type="match status" value="1"/>
</dbReference>
<dbReference type="PROSITE" id="PS50846">
    <property type="entry name" value="HMA_2"/>
    <property type="match status" value="1"/>
</dbReference>
<dbReference type="RefSeq" id="WP_349221081.1">
    <property type="nucleotide sequence ID" value="NZ_JBBMFD010000043.1"/>
</dbReference>
<dbReference type="PANTHER" id="PTHR46594">
    <property type="entry name" value="P-TYPE CATION-TRANSPORTING ATPASE"/>
    <property type="match status" value="1"/>
</dbReference>
<dbReference type="Gene3D" id="3.30.70.100">
    <property type="match status" value="1"/>
</dbReference>
<dbReference type="InterPro" id="IPR036163">
    <property type="entry name" value="HMA_dom_sf"/>
</dbReference>
<keyword evidence="2" id="KW-0479">Metal-binding</keyword>
<evidence type="ECO:0000259" key="3">
    <source>
        <dbReference type="PROSITE" id="PS50846"/>
    </source>
</evidence>
<sequence length="69" mass="7143">MNSITIRIGGMHCAGCALGVEAALEDLPEVKSAAVDLASNCAKISFEGDALDMTRIKKAVEDTGFTVEG</sequence>
<comment type="caution">
    <text evidence="4">The sequence shown here is derived from an EMBL/GenBank/DDBJ whole genome shotgun (WGS) entry which is preliminary data.</text>
</comment>
<dbReference type="SUPFAM" id="SSF55008">
    <property type="entry name" value="HMA, heavy metal-associated domain"/>
    <property type="match status" value="1"/>
</dbReference>
<dbReference type="Proteomes" id="UP001489509">
    <property type="component" value="Unassembled WGS sequence"/>
</dbReference>
<dbReference type="Pfam" id="PF00403">
    <property type="entry name" value="HMA"/>
    <property type="match status" value="1"/>
</dbReference>
<dbReference type="InterPro" id="IPR006121">
    <property type="entry name" value="HMA_dom"/>
</dbReference>
<dbReference type="InterPro" id="IPR017969">
    <property type="entry name" value="Heavy-metal-associated_CS"/>
</dbReference>
<evidence type="ECO:0000313" key="4">
    <source>
        <dbReference type="EMBL" id="MEQ2441772.1"/>
    </source>
</evidence>
<protein>
    <recommendedName>
        <fullName evidence="1">Copper chaperone CopZ</fullName>
    </recommendedName>
</protein>
<feature type="domain" description="HMA" evidence="3">
    <location>
        <begin position="2"/>
        <end position="68"/>
    </location>
</feature>
<evidence type="ECO:0000313" key="5">
    <source>
        <dbReference type="Proteomes" id="UP001489509"/>
    </source>
</evidence>
<keyword evidence="5" id="KW-1185">Reference proteome</keyword>
<accession>A0ABV1E391</accession>
<dbReference type="PROSITE" id="PS01047">
    <property type="entry name" value="HMA_1"/>
    <property type="match status" value="1"/>
</dbReference>
<organism evidence="4 5">
    <name type="scientific">Solibaculum intestinale</name>
    <dbReference type="NCBI Taxonomy" id="3133165"/>
    <lineage>
        <taxon>Bacteria</taxon>
        <taxon>Bacillati</taxon>
        <taxon>Bacillota</taxon>
        <taxon>Clostridia</taxon>
        <taxon>Eubacteriales</taxon>
        <taxon>Oscillospiraceae</taxon>
        <taxon>Solibaculum</taxon>
    </lineage>
</organism>
<gene>
    <name evidence="4" type="ORF">WMO26_13115</name>
</gene>
<dbReference type="PANTHER" id="PTHR46594:SF4">
    <property type="entry name" value="P-TYPE CATION-TRANSPORTING ATPASE"/>
    <property type="match status" value="1"/>
</dbReference>
<name>A0ABV1E391_9FIRM</name>
<proteinExistence type="predicted"/>
<evidence type="ECO:0000256" key="1">
    <source>
        <dbReference type="ARBA" id="ARBA00015313"/>
    </source>
</evidence>